<dbReference type="Proteomes" id="UP001321748">
    <property type="component" value="Chromosome"/>
</dbReference>
<evidence type="ECO:0000313" key="3">
    <source>
        <dbReference type="EMBL" id="BDR55204.1"/>
    </source>
</evidence>
<feature type="compositionally biased region" description="Polar residues" evidence="1">
    <location>
        <begin position="1"/>
        <end position="13"/>
    </location>
</feature>
<keyword evidence="2" id="KW-0812">Transmembrane</keyword>
<evidence type="ECO:0000256" key="2">
    <source>
        <dbReference type="SAM" id="Phobius"/>
    </source>
</evidence>
<evidence type="ECO:0000313" key="4">
    <source>
        <dbReference type="Proteomes" id="UP001321748"/>
    </source>
</evidence>
<feature type="transmembrane region" description="Helical" evidence="2">
    <location>
        <begin position="40"/>
        <end position="62"/>
    </location>
</feature>
<accession>A0ABM8BE77</accession>
<feature type="region of interest" description="Disordered" evidence="1">
    <location>
        <begin position="1"/>
        <end position="20"/>
    </location>
</feature>
<evidence type="ECO:0000256" key="1">
    <source>
        <dbReference type="SAM" id="MobiDB-lite"/>
    </source>
</evidence>
<dbReference type="RefSeq" id="WP_317642709.1">
    <property type="nucleotide sequence ID" value="NZ_AP026800.1"/>
</dbReference>
<protein>
    <submittedName>
        <fullName evidence="3">Uncharacterized protein</fullName>
    </submittedName>
</protein>
<proteinExistence type="predicted"/>
<keyword evidence="2" id="KW-1133">Transmembrane helix</keyword>
<organism evidence="3 4">
    <name type="scientific">Bombiscardovia apis</name>
    <dbReference type="NCBI Taxonomy" id="2932182"/>
    <lineage>
        <taxon>Bacteria</taxon>
        <taxon>Bacillati</taxon>
        <taxon>Actinomycetota</taxon>
        <taxon>Actinomycetes</taxon>
        <taxon>Bifidobacteriales</taxon>
        <taxon>Bifidobacteriaceae</taxon>
        <taxon>Bombiscardovia</taxon>
    </lineage>
</organism>
<gene>
    <name evidence="3" type="ORF">KIMH_13150</name>
</gene>
<sequence length="86" mass="9434">MTTAQLQQTSNWTLGADPQDDYPLPYTYMMNLPQAGAMPLYRLTGGSLLGLTTLAAVVYAGYQISKQRAQSQGRHTNRSSQAQPIK</sequence>
<reference evidence="3 4" key="1">
    <citation type="journal article" date="2023" name="Microbiol. Spectr.">
        <title>Symbiosis of Carpenter Bees with Uncharacterized Lactic Acid Bacteria Showing NAD Auxotrophy.</title>
        <authorList>
            <person name="Kawasaki S."/>
            <person name="Ozawa K."/>
            <person name="Mori T."/>
            <person name="Yamamoto A."/>
            <person name="Ito M."/>
            <person name="Ohkuma M."/>
            <person name="Sakamoto M."/>
            <person name="Matsutani M."/>
        </authorList>
    </citation>
    <scope>NUCLEOTIDE SEQUENCE [LARGE SCALE GENOMIC DNA]</scope>
    <source>
        <strain evidence="3 4">KimH</strain>
    </source>
</reference>
<keyword evidence="2" id="KW-0472">Membrane</keyword>
<keyword evidence="4" id="KW-1185">Reference proteome</keyword>
<name>A0ABM8BE77_9BIFI</name>
<feature type="region of interest" description="Disordered" evidence="1">
    <location>
        <begin position="67"/>
        <end position="86"/>
    </location>
</feature>
<dbReference type="EMBL" id="AP026800">
    <property type="protein sequence ID" value="BDR55204.1"/>
    <property type="molecule type" value="Genomic_DNA"/>
</dbReference>